<keyword evidence="5 9" id="KW-0812">Transmembrane</keyword>
<dbReference type="GO" id="GO:0015820">
    <property type="term" value="P:L-leucine transport"/>
    <property type="evidence" value="ECO:0007669"/>
    <property type="project" value="TreeGrafter"/>
</dbReference>
<keyword evidence="3" id="KW-0813">Transport</keyword>
<evidence type="ECO:0000256" key="3">
    <source>
        <dbReference type="ARBA" id="ARBA00022448"/>
    </source>
</evidence>
<keyword evidence="4" id="KW-1003">Cell membrane</keyword>
<dbReference type="EMBL" id="FLUQ01000001">
    <property type="protein sequence ID" value="SBV95073.1"/>
    <property type="molecule type" value="Genomic_DNA"/>
</dbReference>
<dbReference type="GO" id="GO:0015188">
    <property type="term" value="F:L-isoleucine transmembrane transporter activity"/>
    <property type="evidence" value="ECO:0007669"/>
    <property type="project" value="TreeGrafter"/>
</dbReference>
<keyword evidence="6" id="KW-0029">Amino-acid transport</keyword>
<evidence type="ECO:0000256" key="8">
    <source>
        <dbReference type="ARBA" id="ARBA00023136"/>
    </source>
</evidence>
<evidence type="ECO:0000256" key="2">
    <source>
        <dbReference type="ARBA" id="ARBA00008540"/>
    </source>
</evidence>
<feature type="transmembrane region" description="Helical" evidence="9">
    <location>
        <begin position="340"/>
        <end position="361"/>
    </location>
</feature>
<reference evidence="10" key="1">
    <citation type="submission" date="2016-04" db="EMBL/GenBank/DDBJ databases">
        <authorList>
            <person name="Evans L.H."/>
            <person name="Alamgir A."/>
            <person name="Owens N."/>
            <person name="Weber N.D."/>
            <person name="Virtaneva K."/>
            <person name="Barbian K."/>
            <person name="Babar A."/>
            <person name="Rosenke K."/>
        </authorList>
    </citation>
    <scope>NUCLEOTIDE SEQUENCE</scope>
    <source>
        <strain evidence="10">86</strain>
    </source>
</reference>
<feature type="transmembrane region" description="Helical" evidence="9">
    <location>
        <begin position="224"/>
        <end position="253"/>
    </location>
</feature>
<feature type="transmembrane region" description="Helical" evidence="9">
    <location>
        <begin position="82"/>
        <end position="99"/>
    </location>
</feature>
<dbReference type="PANTHER" id="PTHR30588:SF0">
    <property type="entry name" value="BRANCHED-CHAIN AMINO ACID PERMEASE BRNQ"/>
    <property type="match status" value="1"/>
</dbReference>
<dbReference type="NCBIfam" id="TIGR00796">
    <property type="entry name" value="livcs"/>
    <property type="match status" value="1"/>
</dbReference>
<evidence type="ECO:0000256" key="1">
    <source>
        <dbReference type="ARBA" id="ARBA00004651"/>
    </source>
</evidence>
<feature type="transmembrane region" description="Helical" evidence="9">
    <location>
        <begin position="193"/>
        <end position="212"/>
    </location>
</feature>
<dbReference type="PANTHER" id="PTHR30588">
    <property type="entry name" value="BRANCHED-CHAIN AMINO ACID TRANSPORT SYSTEM 2 CARRIER PROTEIN"/>
    <property type="match status" value="1"/>
</dbReference>
<feature type="transmembrane region" description="Helical" evidence="9">
    <location>
        <begin position="403"/>
        <end position="424"/>
    </location>
</feature>
<dbReference type="Pfam" id="PF05525">
    <property type="entry name" value="Branch_AA_trans"/>
    <property type="match status" value="1"/>
</dbReference>
<feature type="transmembrane region" description="Helical" evidence="9">
    <location>
        <begin position="119"/>
        <end position="139"/>
    </location>
</feature>
<sequence length="436" mass="46209">MKQLSINSIIVGFALFSMFFGAGNIIFPPYVGLAAGPEWFTGFLCYYMADVGLALVAVFAMLRTESIDKVESIMVRLGDIPAKTMMVVILVCIGPLLAMPRTCATTFSMAIVPLTGTDALWASLLFTVVFFGLTLAFSIRESALVDLVGRYLTPLLVSGLLLMIVMGTVTPIGPISEMPKIDNVPLMGINAGYQTLDVLAIIVFGLLIVNAMKARGYSTPRMKFISVGLASLIAGLFLFIVYGGLCYLGATISTMYPENVDKGILVMAISTRIFGSVGAGILSILIGLACLTTAIALAGSMGTFFSTLTNGKLPYKAGVIIACLFSAAVANFGLNNIIALAAPILTIVYPGVLAVILLSLFDTRIKNDNVFRFAAGGAMAVSFCEVMGWYWPETFAFIKALPFQGPGLGWLLPSAVCALAGAFVKPSTPKNAYSSR</sequence>
<protein>
    <submittedName>
        <fullName evidence="10">Branched-chain amino acid transport system II carrier protein</fullName>
    </submittedName>
</protein>
<feature type="transmembrane region" description="Helical" evidence="9">
    <location>
        <begin position="273"/>
        <end position="301"/>
    </location>
</feature>
<dbReference type="GO" id="GO:0005886">
    <property type="term" value="C:plasma membrane"/>
    <property type="evidence" value="ECO:0007669"/>
    <property type="project" value="UniProtKB-SubCell"/>
</dbReference>
<dbReference type="GO" id="GO:0015818">
    <property type="term" value="P:isoleucine transport"/>
    <property type="evidence" value="ECO:0007669"/>
    <property type="project" value="TreeGrafter"/>
</dbReference>
<organism evidence="10">
    <name type="scientific">uncultured delta proteobacterium</name>
    <dbReference type="NCBI Taxonomy" id="34034"/>
    <lineage>
        <taxon>Bacteria</taxon>
        <taxon>Deltaproteobacteria</taxon>
        <taxon>environmental samples</taxon>
    </lineage>
</organism>
<accession>A0A212J6K9</accession>
<comment type="subcellular location">
    <subcellularLocation>
        <location evidence="1">Cell membrane</location>
        <topology evidence="1">Multi-pass membrane protein</topology>
    </subcellularLocation>
</comment>
<evidence type="ECO:0000256" key="7">
    <source>
        <dbReference type="ARBA" id="ARBA00022989"/>
    </source>
</evidence>
<dbReference type="GO" id="GO:0015190">
    <property type="term" value="F:L-leucine transmembrane transporter activity"/>
    <property type="evidence" value="ECO:0007669"/>
    <property type="project" value="TreeGrafter"/>
</dbReference>
<feature type="transmembrane region" description="Helical" evidence="9">
    <location>
        <begin position="313"/>
        <end position="334"/>
    </location>
</feature>
<gene>
    <name evidence="10" type="ORF">KL86DPRO_10807</name>
</gene>
<keyword evidence="7 9" id="KW-1133">Transmembrane helix</keyword>
<dbReference type="AlphaFoldDB" id="A0A212J6K9"/>
<evidence type="ECO:0000256" key="5">
    <source>
        <dbReference type="ARBA" id="ARBA00022692"/>
    </source>
</evidence>
<comment type="similarity">
    <text evidence="2">Belongs to the branched chain amino acid transporter family.</text>
</comment>
<feature type="transmembrane region" description="Helical" evidence="9">
    <location>
        <begin position="373"/>
        <end position="391"/>
    </location>
</feature>
<dbReference type="InterPro" id="IPR004685">
    <property type="entry name" value="Brnchd-chn_aa_trnsp_Livcs"/>
</dbReference>
<dbReference type="GO" id="GO:0005304">
    <property type="term" value="F:L-valine transmembrane transporter activity"/>
    <property type="evidence" value="ECO:0007669"/>
    <property type="project" value="TreeGrafter"/>
</dbReference>
<evidence type="ECO:0000256" key="4">
    <source>
        <dbReference type="ARBA" id="ARBA00022475"/>
    </source>
</evidence>
<feature type="transmembrane region" description="Helical" evidence="9">
    <location>
        <begin position="151"/>
        <end position="173"/>
    </location>
</feature>
<feature type="transmembrane region" description="Helical" evidence="9">
    <location>
        <begin position="7"/>
        <end position="27"/>
    </location>
</feature>
<evidence type="ECO:0000256" key="6">
    <source>
        <dbReference type="ARBA" id="ARBA00022970"/>
    </source>
</evidence>
<proteinExistence type="inferred from homology"/>
<feature type="transmembrane region" description="Helical" evidence="9">
    <location>
        <begin position="39"/>
        <end position="62"/>
    </location>
</feature>
<evidence type="ECO:0000256" key="9">
    <source>
        <dbReference type="SAM" id="Phobius"/>
    </source>
</evidence>
<keyword evidence="8 9" id="KW-0472">Membrane</keyword>
<name>A0A212J6K9_9DELT</name>
<evidence type="ECO:0000313" key="10">
    <source>
        <dbReference type="EMBL" id="SBV95073.1"/>
    </source>
</evidence>